<dbReference type="PROSITE" id="PS00571">
    <property type="entry name" value="AMIDASES"/>
    <property type="match status" value="1"/>
</dbReference>
<accession>A0ABY4FPV1</accession>
<sequence length="485" mass="51637">MPESEIDLCRRSAIDQLAALASGELSARELLHETRRRHAEANPVINAVVTTDFAAAERAADASDRRRAAGPPARPLEGLPVAVKDLEDTAGMRSTYGSTLHAEHVPQADSLLVARLRAAGAVIYGKTNTPEFGTGSHTYNGVFGTTTNPYDPTRSAGGSSGGAAAALAAGLSSVADGSDMGGSLRNPASFCNVVGFRPSMGRVPNWPVTDAWDTLATNGPMGRTVGDAALLLSAISGGDDRAPLAFPEPLAAAPETAAAPLRIGWSRTLGGLDIEPEVTAVLDGDGLPELQRLGHALTDVEPELAEADAAFRVLRGLNYARSFGHLLAEHRDALSPELTANVEFGERLTIADYFEAREQRTRVYRRMLELFSRIDVLAAPVTAVLPFDARTTWPREINGIAQPDYLEWMRASWRITVTGFAAISVPCGFSDTGLPVGLQLIAPPRHEDRLLAVAAAFERARPVWRETPRVLAAASSTHTSNMEVV</sequence>
<dbReference type="PANTHER" id="PTHR11895:SF76">
    <property type="entry name" value="INDOLEACETAMIDE HYDROLASE"/>
    <property type="match status" value="1"/>
</dbReference>
<evidence type="ECO:0000313" key="3">
    <source>
        <dbReference type="Proteomes" id="UP000831786"/>
    </source>
</evidence>
<evidence type="ECO:0000259" key="1">
    <source>
        <dbReference type="Pfam" id="PF01425"/>
    </source>
</evidence>
<reference evidence="2 3" key="1">
    <citation type="submission" date="2022-04" db="EMBL/GenBank/DDBJ databases">
        <title>Leucobacter sp. isolated from rhizosphere of garlic.</title>
        <authorList>
            <person name="Won M."/>
            <person name="Lee C.-M."/>
            <person name="Woen H.-Y."/>
            <person name="Kwon S.-W."/>
        </authorList>
    </citation>
    <scope>NUCLEOTIDE SEQUENCE [LARGE SCALE GENOMIC DNA]</scope>
    <source>
        <strain evidence="2 3">H21R-40</strain>
    </source>
</reference>
<proteinExistence type="predicted"/>
<gene>
    <name evidence="2" type="ORF">MUN78_05565</name>
</gene>
<dbReference type="PANTHER" id="PTHR11895">
    <property type="entry name" value="TRANSAMIDASE"/>
    <property type="match status" value="1"/>
</dbReference>
<organism evidence="2 3">
    <name type="scientific">Leucobacter allii</name>
    <dbReference type="NCBI Taxonomy" id="2932247"/>
    <lineage>
        <taxon>Bacteria</taxon>
        <taxon>Bacillati</taxon>
        <taxon>Actinomycetota</taxon>
        <taxon>Actinomycetes</taxon>
        <taxon>Micrococcales</taxon>
        <taxon>Microbacteriaceae</taxon>
        <taxon>Leucobacter</taxon>
    </lineage>
</organism>
<protein>
    <submittedName>
        <fullName evidence="2">Amidase family protein</fullName>
    </submittedName>
</protein>
<dbReference type="Pfam" id="PF01425">
    <property type="entry name" value="Amidase"/>
    <property type="match status" value="1"/>
</dbReference>
<dbReference type="SUPFAM" id="SSF75304">
    <property type="entry name" value="Amidase signature (AS) enzymes"/>
    <property type="match status" value="1"/>
</dbReference>
<dbReference type="RefSeq" id="WP_244729355.1">
    <property type="nucleotide sequence ID" value="NZ_CP095045.1"/>
</dbReference>
<dbReference type="InterPro" id="IPR000120">
    <property type="entry name" value="Amidase"/>
</dbReference>
<keyword evidence="3" id="KW-1185">Reference proteome</keyword>
<feature type="domain" description="Amidase" evidence="1">
    <location>
        <begin position="29"/>
        <end position="451"/>
    </location>
</feature>
<dbReference type="InterPro" id="IPR036928">
    <property type="entry name" value="AS_sf"/>
</dbReference>
<dbReference type="EMBL" id="CP095045">
    <property type="protein sequence ID" value="UOQ58309.1"/>
    <property type="molecule type" value="Genomic_DNA"/>
</dbReference>
<dbReference type="Gene3D" id="3.90.1300.10">
    <property type="entry name" value="Amidase signature (AS) domain"/>
    <property type="match status" value="1"/>
</dbReference>
<name>A0ABY4FPV1_9MICO</name>
<dbReference type="Proteomes" id="UP000831786">
    <property type="component" value="Chromosome"/>
</dbReference>
<evidence type="ECO:0000313" key="2">
    <source>
        <dbReference type="EMBL" id="UOQ58309.1"/>
    </source>
</evidence>
<dbReference type="InterPro" id="IPR023631">
    <property type="entry name" value="Amidase_dom"/>
</dbReference>
<dbReference type="InterPro" id="IPR020556">
    <property type="entry name" value="Amidase_CS"/>
</dbReference>